<dbReference type="EMBL" id="GBRH01200052">
    <property type="protein sequence ID" value="JAD97843.1"/>
    <property type="molecule type" value="Transcribed_RNA"/>
</dbReference>
<name>A0A0A9EFP5_ARUDO</name>
<organism evidence="1">
    <name type="scientific">Arundo donax</name>
    <name type="common">Giant reed</name>
    <name type="synonym">Donax arundinaceus</name>
    <dbReference type="NCBI Taxonomy" id="35708"/>
    <lineage>
        <taxon>Eukaryota</taxon>
        <taxon>Viridiplantae</taxon>
        <taxon>Streptophyta</taxon>
        <taxon>Embryophyta</taxon>
        <taxon>Tracheophyta</taxon>
        <taxon>Spermatophyta</taxon>
        <taxon>Magnoliopsida</taxon>
        <taxon>Liliopsida</taxon>
        <taxon>Poales</taxon>
        <taxon>Poaceae</taxon>
        <taxon>PACMAD clade</taxon>
        <taxon>Arundinoideae</taxon>
        <taxon>Arundineae</taxon>
        <taxon>Arundo</taxon>
    </lineage>
</organism>
<dbReference type="AlphaFoldDB" id="A0A0A9EFP5"/>
<protein>
    <submittedName>
        <fullName evidence="1">Uncharacterized protein</fullName>
    </submittedName>
</protein>
<proteinExistence type="predicted"/>
<evidence type="ECO:0000313" key="1">
    <source>
        <dbReference type="EMBL" id="JAD97843.1"/>
    </source>
</evidence>
<reference evidence="1" key="2">
    <citation type="journal article" date="2015" name="Data Brief">
        <title>Shoot transcriptome of the giant reed, Arundo donax.</title>
        <authorList>
            <person name="Barrero R.A."/>
            <person name="Guerrero F.D."/>
            <person name="Moolhuijzen P."/>
            <person name="Goolsby J.A."/>
            <person name="Tidwell J."/>
            <person name="Bellgard S.E."/>
            <person name="Bellgard M.I."/>
        </authorList>
    </citation>
    <scope>NUCLEOTIDE SEQUENCE</scope>
    <source>
        <tissue evidence="1">Shoot tissue taken approximately 20 cm above the soil surface</tissue>
    </source>
</reference>
<sequence length="29" mass="3279">MICPFVFVVDLLVTVRLGCEAMPFPRLVL</sequence>
<accession>A0A0A9EFP5</accession>
<reference evidence="1" key="1">
    <citation type="submission" date="2014-09" db="EMBL/GenBank/DDBJ databases">
        <authorList>
            <person name="Magalhaes I.L.F."/>
            <person name="Oliveira U."/>
            <person name="Santos F.R."/>
            <person name="Vidigal T.H.D.A."/>
            <person name="Brescovit A.D."/>
            <person name="Santos A.J."/>
        </authorList>
    </citation>
    <scope>NUCLEOTIDE SEQUENCE</scope>
    <source>
        <tissue evidence="1">Shoot tissue taken approximately 20 cm above the soil surface</tissue>
    </source>
</reference>